<evidence type="ECO:0000256" key="8">
    <source>
        <dbReference type="ARBA" id="ARBA00049047"/>
    </source>
</evidence>
<evidence type="ECO:0000256" key="1">
    <source>
        <dbReference type="ARBA" id="ARBA00004733"/>
    </source>
</evidence>
<keyword evidence="11" id="KW-1185">Reference proteome</keyword>
<dbReference type="Proteomes" id="UP000239698">
    <property type="component" value="Unassembled WGS sequence"/>
</dbReference>
<comment type="pathway">
    <text evidence="1">Amino-acid biosynthesis; L-tryptophan biosynthesis; L-tryptophan from chorismate: step 5/5.</text>
</comment>
<accession>A0ABX5AAR0</accession>
<dbReference type="PANTHER" id="PTHR43406:SF1">
    <property type="entry name" value="TRYPTOPHAN SYNTHASE ALPHA CHAIN, CHLOROPLASTIC"/>
    <property type="match status" value="1"/>
</dbReference>
<dbReference type="InterPro" id="IPR011060">
    <property type="entry name" value="RibuloseP-bd_barrel"/>
</dbReference>
<dbReference type="NCBIfam" id="TIGR00262">
    <property type="entry name" value="trpA"/>
    <property type="match status" value="1"/>
</dbReference>
<dbReference type="EMBL" id="PSVT01000032">
    <property type="protein sequence ID" value="PPH74799.1"/>
    <property type="molecule type" value="Genomic_DNA"/>
</dbReference>
<comment type="subunit">
    <text evidence="2">Tetramer of two alpha and two beta chains.</text>
</comment>
<keyword evidence="7" id="KW-0456">Lyase</keyword>
<keyword evidence="5" id="KW-0822">Tryptophan biosynthesis</keyword>
<keyword evidence="6" id="KW-0057">Aromatic amino acid biosynthesis</keyword>
<evidence type="ECO:0000256" key="6">
    <source>
        <dbReference type="ARBA" id="ARBA00023141"/>
    </source>
</evidence>
<dbReference type="InterPro" id="IPR002028">
    <property type="entry name" value="Trp_synthase_suA"/>
</dbReference>
<dbReference type="SUPFAM" id="SSF51366">
    <property type="entry name" value="Ribulose-phoshate binding barrel"/>
    <property type="match status" value="1"/>
</dbReference>
<dbReference type="Gene3D" id="3.20.20.70">
    <property type="entry name" value="Aldolase class I"/>
    <property type="match status" value="1"/>
</dbReference>
<evidence type="ECO:0000256" key="7">
    <source>
        <dbReference type="ARBA" id="ARBA00023239"/>
    </source>
</evidence>
<proteinExistence type="inferred from homology"/>
<dbReference type="PANTHER" id="PTHR43406">
    <property type="entry name" value="TRYPTOPHAN SYNTHASE, ALPHA CHAIN"/>
    <property type="match status" value="1"/>
</dbReference>
<sequence>MALAPRPFFASSWPGTKPGLALFVNSGDPSDDELVEIVRAMDEAGVGCVELAVPFPDSITDGPVIRRSARRALDRGADLPASLALVSRLRAETSDIRIALLVDWSHSLKRLDLGEVLSDIAQAGADAVLVHGLPPALRTDYLAAAERAALPVISTCYHGTSSDETVATAARDASAYVYLVARYGRSGSPSTDAFDSIGGTIAALRAHTTVPVTIGFGISTAADVRRVGEVGADAAIVGTAGVRAIEEGLAEGDVVASFRSFLDGLVR</sequence>
<evidence type="ECO:0000256" key="5">
    <source>
        <dbReference type="ARBA" id="ARBA00022822"/>
    </source>
</evidence>
<gene>
    <name evidence="10" type="primary">trpA</name>
    <name evidence="10" type="ORF">C5C40_12525</name>
</gene>
<reference evidence="10 11" key="1">
    <citation type="submission" date="2018-02" db="EMBL/GenBank/DDBJ databases">
        <title>Bacteriophage NCPPB3778 and a type I-E CRISPR drive the evolution of the US Biological Select Agent, Rathayibacter toxicus.</title>
        <authorList>
            <person name="Davis E.W.II."/>
            <person name="Tabima J.F."/>
            <person name="Weisberg A.J."/>
            <person name="Lopes L.D."/>
            <person name="Wiseman M.S."/>
            <person name="Wiseman M.S."/>
            <person name="Pupko T."/>
            <person name="Belcher M.S."/>
            <person name="Sechler A.J."/>
            <person name="Tancos M.A."/>
            <person name="Schroeder B.K."/>
            <person name="Murray T.D."/>
            <person name="Luster D.G."/>
            <person name="Schneider W.L."/>
            <person name="Rogers E."/>
            <person name="Andreote F.D."/>
            <person name="Grunwald N.J."/>
            <person name="Putnam M.L."/>
            <person name="Chang J.H."/>
        </authorList>
    </citation>
    <scope>NUCLEOTIDE SEQUENCE [LARGE SCALE GENOMIC DNA]</scope>
    <source>
        <strain evidence="10 11">AY1D6</strain>
    </source>
</reference>
<protein>
    <recommendedName>
        <fullName evidence="3">tryptophan synthase</fullName>
        <ecNumber evidence="3">4.2.1.20</ecNumber>
    </recommendedName>
</protein>
<dbReference type="EC" id="4.2.1.20" evidence="3"/>
<comment type="caution">
    <text evidence="10">The sequence shown here is derived from an EMBL/GenBank/DDBJ whole genome shotgun (WGS) entry which is preliminary data.</text>
</comment>
<name>A0ABX5AAR0_RATRA</name>
<organism evidence="10 11">
    <name type="scientific">Rathayibacter rathayi</name>
    <name type="common">Corynebacterium rathayi</name>
    <dbReference type="NCBI Taxonomy" id="33887"/>
    <lineage>
        <taxon>Bacteria</taxon>
        <taxon>Bacillati</taxon>
        <taxon>Actinomycetota</taxon>
        <taxon>Actinomycetes</taxon>
        <taxon>Micrococcales</taxon>
        <taxon>Microbacteriaceae</taxon>
        <taxon>Rathayibacter</taxon>
    </lineage>
</organism>
<comment type="similarity">
    <text evidence="9">Belongs to the TrpA family.</text>
</comment>
<dbReference type="InterPro" id="IPR013785">
    <property type="entry name" value="Aldolase_TIM"/>
</dbReference>
<comment type="catalytic activity">
    <reaction evidence="8">
        <text>(1S,2R)-1-C-(indol-3-yl)glycerol 3-phosphate + L-serine = D-glyceraldehyde 3-phosphate + L-tryptophan + H2O</text>
        <dbReference type="Rhea" id="RHEA:10532"/>
        <dbReference type="ChEBI" id="CHEBI:15377"/>
        <dbReference type="ChEBI" id="CHEBI:33384"/>
        <dbReference type="ChEBI" id="CHEBI:57912"/>
        <dbReference type="ChEBI" id="CHEBI:58866"/>
        <dbReference type="ChEBI" id="CHEBI:59776"/>
        <dbReference type="EC" id="4.2.1.20"/>
    </reaction>
</comment>
<evidence type="ECO:0000256" key="9">
    <source>
        <dbReference type="RuleBase" id="RU003662"/>
    </source>
</evidence>
<evidence type="ECO:0000256" key="2">
    <source>
        <dbReference type="ARBA" id="ARBA00011270"/>
    </source>
</evidence>
<evidence type="ECO:0000256" key="3">
    <source>
        <dbReference type="ARBA" id="ARBA00012043"/>
    </source>
</evidence>
<dbReference type="CDD" id="cd04724">
    <property type="entry name" value="Tryptophan_synthase_alpha"/>
    <property type="match status" value="1"/>
</dbReference>
<keyword evidence="4" id="KW-0028">Amino-acid biosynthesis</keyword>
<dbReference type="Pfam" id="PF00290">
    <property type="entry name" value="Trp_syntA"/>
    <property type="match status" value="1"/>
</dbReference>
<evidence type="ECO:0000256" key="4">
    <source>
        <dbReference type="ARBA" id="ARBA00022605"/>
    </source>
</evidence>
<evidence type="ECO:0000313" key="10">
    <source>
        <dbReference type="EMBL" id="PPH74799.1"/>
    </source>
</evidence>
<evidence type="ECO:0000313" key="11">
    <source>
        <dbReference type="Proteomes" id="UP000239698"/>
    </source>
</evidence>